<dbReference type="SMART" id="SM00460">
    <property type="entry name" value="TGc"/>
    <property type="match status" value="1"/>
</dbReference>
<dbReference type="Proteomes" id="UP000549394">
    <property type="component" value="Unassembled WGS sequence"/>
</dbReference>
<evidence type="ECO:0000256" key="4">
    <source>
        <dbReference type="PROSITE-ProRule" id="PRU00125"/>
    </source>
</evidence>
<feature type="coiled-coil region" evidence="5">
    <location>
        <begin position="170"/>
        <end position="224"/>
    </location>
</feature>
<evidence type="ECO:0000256" key="2">
    <source>
        <dbReference type="ARBA" id="ARBA00022833"/>
    </source>
</evidence>
<feature type="compositionally biased region" description="Basic and acidic residues" evidence="6">
    <location>
        <begin position="838"/>
        <end position="854"/>
    </location>
</feature>
<keyword evidence="1 4" id="KW-0479">Metal-binding</keyword>
<comment type="caution">
    <text evidence="8">The sequence shown here is derived from an EMBL/GenBank/DDBJ whole genome shotgun (WGS) entry which is preliminary data.</text>
</comment>
<keyword evidence="3 4" id="KW-0440">LIM domain</keyword>
<evidence type="ECO:0000256" key="6">
    <source>
        <dbReference type="SAM" id="MobiDB-lite"/>
    </source>
</evidence>
<accession>A0A7I8V7V0</accession>
<protein>
    <submittedName>
        <fullName evidence="8">DgyrCDS1545</fullName>
    </submittedName>
</protein>
<name>A0A7I8V7V0_9ANNE</name>
<dbReference type="InterPro" id="IPR038765">
    <property type="entry name" value="Papain-like_cys_pep_sf"/>
</dbReference>
<organism evidence="8 9">
    <name type="scientific">Dimorphilus gyrociliatus</name>
    <dbReference type="NCBI Taxonomy" id="2664684"/>
    <lineage>
        <taxon>Eukaryota</taxon>
        <taxon>Metazoa</taxon>
        <taxon>Spiralia</taxon>
        <taxon>Lophotrochozoa</taxon>
        <taxon>Annelida</taxon>
        <taxon>Polychaeta</taxon>
        <taxon>Polychaeta incertae sedis</taxon>
        <taxon>Dinophilidae</taxon>
        <taxon>Dimorphilus</taxon>
    </lineage>
</organism>
<dbReference type="Pfam" id="PF00412">
    <property type="entry name" value="LIM"/>
    <property type="match status" value="1"/>
</dbReference>
<dbReference type="SMART" id="SM00132">
    <property type="entry name" value="LIM"/>
    <property type="match status" value="1"/>
</dbReference>
<dbReference type="PANTHER" id="PTHR47020">
    <property type="entry name" value="HILLARIN"/>
    <property type="match status" value="1"/>
</dbReference>
<dbReference type="InterPro" id="IPR056564">
    <property type="entry name" value="Ig-like_KY"/>
</dbReference>
<feature type="domain" description="LIM zinc-binding" evidence="7">
    <location>
        <begin position="24"/>
        <end position="92"/>
    </location>
</feature>
<keyword evidence="2 4" id="KW-0862">Zinc</keyword>
<dbReference type="PROSITE" id="PS00478">
    <property type="entry name" value="LIM_DOMAIN_1"/>
    <property type="match status" value="1"/>
</dbReference>
<dbReference type="Gene3D" id="2.10.110.10">
    <property type="entry name" value="Cysteine Rich Protein"/>
    <property type="match status" value="1"/>
</dbReference>
<evidence type="ECO:0000256" key="5">
    <source>
        <dbReference type="SAM" id="Coils"/>
    </source>
</evidence>
<dbReference type="GO" id="GO:0046872">
    <property type="term" value="F:metal ion binding"/>
    <property type="evidence" value="ECO:0007669"/>
    <property type="project" value="UniProtKB-KW"/>
</dbReference>
<dbReference type="EMBL" id="CAJFCJ010000002">
    <property type="protein sequence ID" value="CAD5112319.1"/>
    <property type="molecule type" value="Genomic_DNA"/>
</dbReference>
<dbReference type="PROSITE" id="PS50023">
    <property type="entry name" value="LIM_DOMAIN_2"/>
    <property type="match status" value="1"/>
</dbReference>
<keyword evidence="5" id="KW-0175">Coiled coil</keyword>
<feature type="region of interest" description="Disordered" evidence="6">
    <location>
        <begin position="838"/>
        <end position="858"/>
    </location>
</feature>
<evidence type="ECO:0000259" key="7">
    <source>
        <dbReference type="PROSITE" id="PS50023"/>
    </source>
</evidence>
<evidence type="ECO:0000256" key="1">
    <source>
        <dbReference type="ARBA" id="ARBA00022723"/>
    </source>
</evidence>
<dbReference type="Pfam" id="PF23265">
    <property type="entry name" value="Ig-like_KY"/>
    <property type="match status" value="3"/>
</dbReference>
<proteinExistence type="predicted"/>
<dbReference type="InterPro" id="IPR053041">
    <property type="entry name" value="Transglut-like_Superfamily_Mod"/>
</dbReference>
<feature type="coiled-coil region" evidence="5">
    <location>
        <begin position="284"/>
        <end position="315"/>
    </location>
</feature>
<dbReference type="AlphaFoldDB" id="A0A7I8V7V0"/>
<dbReference type="SUPFAM" id="SSF54001">
    <property type="entry name" value="Cysteine proteinases"/>
    <property type="match status" value="1"/>
</dbReference>
<evidence type="ECO:0000313" key="8">
    <source>
        <dbReference type="EMBL" id="CAD5112319.1"/>
    </source>
</evidence>
<dbReference type="InterPro" id="IPR001781">
    <property type="entry name" value="Znf_LIM"/>
</dbReference>
<dbReference type="InterPro" id="IPR002931">
    <property type="entry name" value="Transglutaminase-like"/>
</dbReference>
<dbReference type="PANTHER" id="PTHR47020:SF1">
    <property type="entry name" value="HILLARIN"/>
    <property type="match status" value="1"/>
</dbReference>
<keyword evidence="9" id="KW-1185">Reference proteome</keyword>
<dbReference type="OrthoDB" id="6129702at2759"/>
<sequence>MASVTSMSSAPRSLQNLFAPKTTEMCLRCNARVYQVEKVGPVNGVVFHKQCFRCKQCGLPLSMRTYFTAPSFSKDINKEIYCSKHKPEGEAVRLDIHSLGLKHALSAPKAVDPYNLRHHYVPGQLGPKIDGAAMFIRSAIAGQNARKEYKAPTNMDKHHFPAFVMHAAKAEALRKAQERLEEEFTLEEDELHKQFIEEKVEQDKQIENEVKVEWEEKLKTLQAKFDLDIRERKDSGDKEVMTQKFYKEKERLEEHMTLKRQKKKATMTLRLQEKSQAETSKMIAVQSEKLLQLHKEQMQQTKEEIVVELVEAKERMEADGEEANVEAVKEAIDAVKAMAVDLPGPHPPSCRKRDLYLDASEFEQLDQHVFDIAEKEHEKFTDLVEELTGPCVSDLQKARAIFRWITVKDLNQLKFDDQESHNSDSPMGILRGIKFGTETYHTLFMRICSYAGLACVEIKGHSKSVGYEPGMKIKENFQNTWNAVLLQNDWWPVQCNWGARHLVLNKDAEPKEEAPVKRGRDKIRYQYDEHYFLTDPDEMIQEFWAKDPEWQLLEKPITIEEFEDMPFVRSVFFLFGLEHSPRNTKAIIDCDSKGEAQVKIKVPNDFAPDLIFHYQLRRAEKDRKNETDYKGAKLDRFVFQTISEGFATFNVYLPSPGQFFLEIFANKIDNSHRLGEDSNSIQPFRLKCACKFRIRCSEIAGKMHPLPACSPGEWGPSKAERHFGMKPKTHKTGLINIDDPTGECFLEFHVPRPLYFLIKLRKNDVTESLLQKYVTHSMVTDTTWNIRIQAPDRGQYGLDIYARPEDSRESQSLSHACKYLINVSKLHQPDNHYMRQLSKEKKEKNGSKSPDHSSLKLGRTEGFNQLGMSLLSHPSPEIEVQQGNSLLIEIGAGSSSLKLSCHLTRENENYEDRVSIKDGNKKHKINIGSLEMGTYILTIFGRRKKDEGNSMSQLFTYCIHCTRPSASFQNTGSKKKKSLFK</sequence>
<evidence type="ECO:0000256" key="3">
    <source>
        <dbReference type="ARBA" id="ARBA00023038"/>
    </source>
</evidence>
<gene>
    <name evidence="8" type="ORF">DGYR_LOCUS1489</name>
</gene>
<evidence type="ECO:0000313" key="9">
    <source>
        <dbReference type="Proteomes" id="UP000549394"/>
    </source>
</evidence>
<reference evidence="8 9" key="1">
    <citation type="submission" date="2020-08" db="EMBL/GenBank/DDBJ databases">
        <authorList>
            <person name="Hejnol A."/>
        </authorList>
    </citation>
    <scope>NUCLEOTIDE SEQUENCE [LARGE SCALE GENOMIC DNA]</scope>
</reference>